<keyword evidence="2" id="KW-1185">Reference proteome</keyword>
<dbReference type="Proteomes" id="UP000799118">
    <property type="component" value="Unassembled WGS sequence"/>
</dbReference>
<dbReference type="AlphaFoldDB" id="A0A6A4I5U9"/>
<evidence type="ECO:0008006" key="3">
    <source>
        <dbReference type="Google" id="ProtNLM"/>
    </source>
</evidence>
<evidence type="ECO:0000313" key="2">
    <source>
        <dbReference type="Proteomes" id="UP000799118"/>
    </source>
</evidence>
<name>A0A6A4I5U9_9AGAR</name>
<reference evidence="1" key="1">
    <citation type="journal article" date="2019" name="Environ. Microbiol.">
        <title>Fungal ecological strategies reflected in gene transcription - a case study of two litter decomposers.</title>
        <authorList>
            <person name="Barbi F."/>
            <person name="Kohler A."/>
            <person name="Barry K."/>
            <person name="Baskaran P."/>
            <person name="Daum C."/>
            <person name="Fauchery L."/>
            <person name="Ihrmark K."/>
            <person name="Kuo A."/>
            <person name="LaButti K."/>
            <person name="Lipzen A."/>
            <person name="Morin E."/>
            <person name="Grigoriev I.V."/>
            <person name="Henrissat B."/>
            <person name="Lindahl B."/>
            <person name="Martin F."/>
        </authorList>
    </citation>
    <scope>NUCLEOTIDE SEQUENCE</scope>
    <source>
        <strain evidence="1">JB14</strain>
    </source>
</reference>
<evidence type="ECO:0000313" key="1">
    <source>
        <dbReference type="EMBL" id="KAE9406089.1"/>
    </source>
</evidence>
<proteinExistence type="predicted"/>
<sequence length="529" mass="60209">MTLNNPTNDYFNIDPSVLFFSKMGQYTNNGCFKLKSWVNATPAELANSIALWGVQMKGEGHEVAPDAQPLELARFSDFGLSGDAIPVECRDRGYLGVVKHWKDAERQLEVIYAITSPSVAPFKPENYRAHIPLMIISIKPRSGSEYSPREQSWSLSGTLCLEEPRQEVIAKGFEPETHVIAQFDQATLTPERKATVIVLSDPVRGGDIGDSRNLLRILKLYHNIFHHTNYAMTVTIEWTHTIVFRPDVSGLIKVLHIRELLCMICETLDLFDIRSLRATCKHFYAALAHIGARRLRKGLARAFGDAPQNLAEFEALLQSTGAIIGGSFALSLLCLGDWKPGDLDIIVDEVHSARIKMFLAQCQFVRDDERSQAPQHFYPNDDDSLNQNILFQIERFEHPEAGRIGIDLTILYPRSISYPAELILTYHSTIVMNFWNGKHIHCLWPTLTSNGIYIRNYQTPTLRVEKGLRKYRERGFKDKYDPEGLLLSVHSRSRQKLRYIQDDIPSCADRKLMVSDVPQPRWRMPLTLA</sequence>
<accession>A0A6A4I5U9</accession>
<dbReference type="OrthoDB" id="3067340at2759"/>
<dbReference type="EMBL" id="ML769404">
    <property type="protein sequence ID" value="KAE9406089.1"/>
    <property type="molecule type" value="Genomic_DNA"/>
</dbReference>
<dbReference type="CDD" id="cd09917">
    <property type="entry name" value="F-box_SF"/>
    <property type="match status" value="1"/>
</dbReference>
<gene>
    <name evidence="1" type="ORF">BT96DRAFT_915593</name>
</gene>
<protein>
    <recommendedName>
        <fullName evidence="3">F-box domain-containing protein</fullName>
    </recommendedName>
</protein>
<organism evidence="1 2">
    <name type="scientific">Gymnopus androsaceus JB14</name>
    <dbReference type="NCBI Taxonomy" id="1447944"/>
    <lineage>
        <taxon>Eukaryota</taxon>
        <taxon>Fungi</taxon>
        <taxon>Dikarya</taxon>
        <taxon>Basidiomycota</taxon>
        <taxon>Agaricomycotina</taxon>
        <taxon>Agaricomycetes</taxon>
        <taxon>Agaricomycetidae</taxon>
        <taxon>Agaricales</taxon>
        <taxon>Marasmiineae</taxon>
        <taxon>Omphalotaceae</taxon>
        <taxon>Gymnopus</taxon>
    </lineage>
</organism>